<dbReference type="InterPro" id="IPR053417">
    <property type="entry name" value="PAD_UbiD-like"/>
</dbReference>
<dbReference type="Proteomes" id="UP000015462">
    <property type="component" value="Unassembled WGS sequence"/>
</dbReference>
<dbReference type="Pfam" id="PF20695">
    <property type="entry name" value="UbiD_N"/>
    <property type="match status" value="1"/>
</dbReference>
<keyword evidence="5" id="KW-1185">Reference proteome</keyword>
<evidence type="ECO:0000259" key="1">
    <source>
        <dbReference type="Pfam" id="PF01977"/>
    </source>
</evidence>
<dbReference type="EMBL" id="ASHL01000001">
    <property type="protein sequence ID" value="EPD14330.1"/>
    <property type="molecule type" value="Genomic_DNA"/>
</dbReference>
<dbReference type="GO" id="GO:0008694">
    <property type="term" value="F:4-hydroxy-3-polyprenylbenzoate decarboxylase activity"/>
    <property type="evidence" value="ECO:0007669"/>
    <property type="project" value="TreeGrafter"/>
</dbReference>
<protein>
    <submittedName>
        <fullName evidence="4">UbiD family decarboxylase</fullName>
    </submittedName>
</protein>
<dbReference type="Pfam" id="PF01977">
    <property type="entry name" value="UbiD"/>
    <property type="match status" value="1"/>
</dbReference>
<evidence type="ECO:0000313" key="4">
    <source>
        <dbReference type="EMBL" id="EPD14330.1"/>
    </source>
</evidence>
<organism evidence="4 5">
    <name type="scientific">Cycloclasticus pugetii</name>
    <dbReference type="NCBI Taxonomy" id="34068"/>
    <lineage>
        <taxon>Bacteria</taxon>
        <taxon>Pseudomonadati</taxon>
        <taxon>Pseudomonadota</taxon>
        <taxon>Gammaproteobacteria</taxon>
        <taxon>Thiotrichales</taxon>
        <taxon>Piscirickettsiaceae</taxon>
        <taxon>Cycloclasticus</taxon>
    </lineage>
</organism>
<dbReference type="RefSeq" id="WP_016389838.1">
    <property type="nucleotide sequence ID" value="NZ_FQZJ01000002.1"/>
</dbReference>
<proteinExistence type="predicted"/>
<dbReference type="InterPro" id="IPR049383">
    <property type="entry name" value="UbiD-like_N"/>
</dbReference>
<accession>A0AB33Z4X5</accession>
<comment type="caution">
    <text evidence="4">The sequence shown here is derived from an EMBL/GenBank/DDBJ whole genome shotgun (WGS) entry which is preliminary data.</text>
</comment>
<evidence type="ECO:0000259" key="2">
    <source>
        <dbReference type="Pfam" id="PF20695"/>
    </source>
</evidence>
<sequence length="493" mass="54015">MSTDKKPLSAEAKAVGERIGSLRDFLEFLEENGQCITWTDEVMPEPDIRNIAVAAGRDSMNGPAVIFNNIAGYPGKKLVLGVHGSFTNLALLLGHPKGTTIKELFYDIISRWGDDKPLLDFIEPEAAPVNENRLTDNFNLYDLLPLYRINEYDGGFYIGKANVVSRDPRDPENFGKQNVGIYRIQVQAPGEFTLLSVPAHDMGRHIVAAEQENVPLKISVMLGNHPAMCMFAATPVGYEESEFAYASQMMGSPLRLTKSGNGMDILADSEMVIEAELMNGVRSFEGPFGEFPGSYSGVRKIPRFKVTAISHRNDPIFENIYIGRGWTEHDTLIGLNTSAPIYAQLKKDFPEVVAVNALYQHGLTGVISVKNRFAGFAKSVAMRALGTPHGTMYLKNLIMVDDDVDPFDLNEVMWALSTRTRADDTIVIPNMPLIPIDPAAEVAGKGHRLIIDATSFMPPDKLGSDSKIVTPPSGANIDELAKVIQSLQNGGQS</sequence>
<dbReference type="GO" id="GO:0006744">
    <property type="term" value="P:ubiquinone biosynthetic process"/>
    <property type="evidence" value="ECO:0007669"/>
    <property type="project" value="TreeGrafter"/>
</dbReference>
<evidence type="ECO:0000313" key="5">
    <source>
        <dbReference type="Proteomes" id="UP000015462"/>
    </source>
</evidence>
<dbReference type="PANTHER" id="PTHR30108:SF17">
    <property type="entry name" value="FERULIC ACID DECARBOXYLASE 1"/>
    <property type="match status" value="1"/>
</dbReference>
<reference evidence="4 5" key="1">
    <citation type="journal article" date="2013" name="Genome Announc.">
        <title>Genome Sequence of the Pyrene- and Fluoranthene-Degrading Bacterium Cycloclasticus sp. Strain PY97M.</title>
        <authorList>
            <person name="Cui Z."/>
            <person name="Xu G."/>
            <person name="Li Q."/>
            <person name="Gao W."/>
            <person name="Zheng L."/>
        </authorList>
    </citation>
    <scope>NUCLEOTIDE SEQUENCE [LARGE SCALE GENOMIC DNA]</scope>
    <source>
        <strain evidence="4 5">PY97M</strain>
    </source>
</reference>
<evidence type="ECO:0000259" key="3">
    <source>
        <dbReference type="Pfam" id="PF20696"/>
    </source>
</evidence>
<feature type="domain" description="3-octaprenyl-4-hydroxybenzoate carboxy-lyase-like C-terminal" evidence="3">
    <location>
        <begin position="331"/>
        <end position="453"/>
    </location>
</feature>
<dbReference type="Pfam" id="PF20696">
    <property type="entry name" value="UbiD_C"/>
    <property type="match status" value="1"/>
</dbReference>
<dbReference type="InterPro" id="IPR049381">
    <property type="entry name" value="UbiD-like_C"/>
</dbReference>
<dbReference type="SUPFAM" id="SSF50475">
    <property type="entry name" value="FMN-binding split barrel"/>
    <property type="match status" value="1"/>
</dbReference>
<dbReference type="AlphaFoldDB" id="A0AB33Z4X5"/>
<dbReference type="PANTHER" id="PTHR30108">
    <property type="entry name" value="3-OCTAPRENYL-4-HYDROXYBENZOATE CARBOXY-LYASE-RELATED"/>
    <property type="match status" value="1"/>
</dbReference>
<dbReference type="Gene3D" id="3.40.1670.10">
    <property type="entry name" value="UbiD C-terminal domain-like"/>
    <property type="match status" value="1"/>
</dbReference>
<dbReference type="InterPro" id="IPR002830">
    <property type="entry name" value="UbiD"/>
</dbReference>
<feature type="domain" description="3-octaprenyl-4-hydroxybenzoate carboxy-lyase-like N-terminal" evidence="2">
    <location>
        <begin position="26"/>
        <end position="105"/>
    </location>
</feature>
<feature type="domain" description="3-octaprenyl-4-hydroxybenzoate carboxy-lyase-like Rift-related" evidence="1">
    <location>
        <begin position="125"/>
        <end position="324"/>
    </location>
</feature>
<dbReference type="SUPFAM" id="SSF143968">
    <property type="entry name" value="UbiD C-terminal domain-like"/>
    <property type="match status" value="1"/>
</dbReference>
<dbReference type="GO" id="GO:0005829">
    <property type="term" value="C:cytosol"/>
    <property type="evidence" value="ECO:0007669"/>
    <property type="project" value="TreeGrafter"/>
</dbReference>
<name>A0AB33Z4X5_9GAMM</name>
<dbReference type="InterPro" id="IPR048304">
    <property type="entry name" value="UbiD_Rift_dom"/>
</dbReference>
<gene>
    <name evidence="4" type="ORF">L196_02495</name>
</gene>
<dbReference type="NCBIfam" id="TIGR00148">
    <property type="entry name" value="UbiD family decarboxylase"/>
    <property type="match status" value="1"/>
</dbReference>
<dbReference type="NCBIfam" id="NF041204">
    <property type="entry name" value="VdcC"/>
    <property type="match status" value="1"/>
</dbReference>